<reference evidence="2" key="1">
    <citation type="submission" date="2020-05" db="EMBL/GenBank/DDBJ databases">
        <authorList>
            <person name="Chiriac C."/>
            <person name="Salcher M."/>
            <person name="Ghai R."/>
            <person name="Kavagutti S V."/>
        </authorList>
    </citation>
    <scope>NUCLEOTIDE SEQUENCE</scope>
</reference>
<proteinExistence type="predicted"/>
<evidence type="ECO:0000313" key="2">
    <source>
        <dbReference type="EMBL" id="CAB4202102.1"/>
    </source>
</evidence>
<dbReference type="EMBL" id="LR797308">
    <property type="protein sequence ID" value="CAB4202102.1"/>
    <property type="molecule type" value="Genomic_DNA"/>
</dbReference>
<sequence>MKTINVSGYGKLNFPDEMSQDEIAQAIDSGIESGQIKAQNSSNNEARTNNPLTDSRQYLPQIGKTAEAFTHGLKRAGAGGAQFLAPAIEYLQPALASQPGGVLGQVERYMVPEEQKFKEQYGDSTPYKVAAFAGEMAPFLAGGSGMALTKAPAALMKMAQGAPAAVRGLTSAAGIFGKNAAVAAPAGALAYDPTFTETGIEGGLQKGGRSAPVGGLIGSSLAGITRLPNVSSKLISMFGDKGRAANTIPELQGLETGLGEAIDSPALKQFEEKVLEKMPFSGTKGSQYKTGRILESEGEKLLSDLAPNYKTEEGTQDVGAKILDSLKNYKAEVTDIKNQKYSTLSEMADMNNVKIKPKNIMAVTKKIRSNINKSNKEWGPTPKSDKNVLMAWVDSFKNAAGGGFSGANFKRSELGDAIKNAKGDFLKSQLVDIKAALTKDMHDGFTADGVPSYIKEAFKSHQAYYKDVYVPIAKDPDISKFLKDGADTDTIVSHFLKKGSIDRPNLFNKLASKIPQEDKNLIAREYLNKAFSTSKEGQSYLSPKKLISLYKGLGEKTRKNLFSDPAFQEKINTYITRVDKNPSAETALFNEKTGSSTPYLYALGGLLTAATTSIVTANPLPIIGAVSTLAGGGIASKMLRSPKIREFYMNSPKEYFSPSKYTDLISGASGIMGSRSILDSNIRNE</sequence>
<name>A0A6J5RUN2_9CAUD</name>
<accession>A0A6J5RUN2</accession>
<evidence type="ECO:0000256" key="1">
    <source>
        <dbReference type="SAM" id="MobiDB-lite"/>
    </source>
</evidence>
<gene>
    <name evidence="2" type="ORF">UFOVP1361_65</name>
</gene>
<feature type="region of interest" description="Disordered" evidence="1">
    <location>
        <begin position="35"/>
        <end position="56"/>
    </location>
</feature>
<feature type="compositionally biased region" description="Polar residues" evidence="1">
    <location>
        <begin position="36"/>
        <end position="56"/>
    </location>
</feature>
<protein>
    <submittedName>
        <fullName evidence="2">Uncharacterized protein</fullName>
    </submittedName>
</protein>
<organism evidence="2">
    <name type="scientific">uncultured Caudovirales phage</name>
    <dbReference type="NCBI Taxonomy" id="2100421"/>
    <lineage>
        <taxon>Viruses</taxon>
        <taxon>Duplodnaviria</taxon>
        <taxon>Heunggongvirae</taxon>
        <taxon>Uroviricota</taxon>
        <taxon>Caudoviricetes</taxon>
        <taxon>Peduoviridae</taxon>
        <taxon>Maltschvirus</taxon>
        <taxon>Maltschvirus maltsch</taxon>
    </lineage>
</organism>